<feature type="domain" description="N-acetyltransferase" evidence="1">
    <location>
        <begin position="201"/>
        <end position="337"/>
    </location>
</feature>
<comment type="caution">
    <text evidence="2">The sequence shown here is derived from an EMBL/GenBank/DDBJ whole genome shotgun (WGS) entry which is preliminary data.</text>
</comment>
<dbReference type="PROSITE" id="PS51186">
    <property type="entry name" value="GNAT"/>
    <property type="match status" value="1"/>
</dbReference>
<organism evidence="2 3">
    <name type="scientific">Molorchus minor</name>
    <dbReference type="NCBI Taxonomy" id="1323400"/>
    <lineage>
        <taxon>Eukaryota</taxon>
        <taxon>Metazoa</taxon>
        <taxon>Ecdysozoa</taxon>
        <taxon>Arthropoda</taxon>
        <taxon>Hexapoda</taxon>
        <taxon>Insecta</taxon>
        <taxon>Pterygota</taxon>
        <taxon>Neoptera</taxon>
        <taxon>Endopterygota</taxon>
        <taxon>Coleoptera</taxon>
        <taxon>Polyphaga</taxon>
        <taxon>Cucujiformia</taxon>
        <taxon>Chrysomeloidea</taxon>
        <taxon>Cerambycidae</taxon>
        <taxon>Lamiinae</taxon>
        <taxon>Monochamini</taxon>
        <taxon>Molorchus</taxon>
    </lineage>
</organism>
<dbReference type="Pfam" id="PF00583">
    <property type="entry name" value="Acetyltransf_1"/>
    <property type="match status" value="1"/>
</dbReference>
<evidence type="ECO:0000313" key="2">
    <source>
        <dbReference type="EMBL" id="KAJ8960080.1"/>
    </source>
</evidence>
<dbReference type="PANTHER" id="PTHR20916:SF26">
    <property type="entry name" value="CYSTEINE-RICH PROTEIN 2-BINDING PROTEIN"/>
    <property type="match status" value="1"/>
</dbReference>
<proteinExistence type="predicted"/>
<evidence type="ECO:0000313" key="3">
    <source>
        <dbReference type="Proteomes" id="UP001162164"/>
    </source>
</evidence>
<gene>
    <name evidence="2" type="ORF">NQ317_007381</name>
</gene>
<dbReference type="PANTHER" id="PTHR20916">
    <property type="entry name" value="CYSTEINE AND GLYCINE-RICH PROTEIN 2 BINDING PROTEIN"/>
    <property type="match status" value="1"/>
</dbReference>
<dbReference type="Gene3D" id="3.40.630.30">
    <property type="match status" value="1"/>
</dbReference>
<dbReference type="InterPro" id="IPR016181">
    <property type="entry name" value="Acyl_CoA_acyltransferase"/>
</dbReference>
<sequence length="351" mass="41025">MKLANSTSILSDELTTNFNITDSQEDPQPSTSMYKKRYRQSKRACEIIRSILPLQYIFKYFLPNFYISRLKSRTMAMKLTGGLRKEQILSPYSAIYLKPYIRRDVETYPPWLRLMNEIQLVVNRTNSDYVLLPRAPIDYTYVQPEHIPAINSICNHFFWPGIDSHCRLKHHMHRIGLVEDTQCRLRLEDDETADHILCACPAVERIRFSMFGRARLLPEDLDSKSHPIRLSVTESLQYPDFSCVALYKKLIVGFAFLVPDVKHTESYLSFVFTRPSWRNCGIAKFMIYHLVQTSLGKDITLHVSINNPALFLYQKFGFKVENVVLDFYDKYFRSDVVDETCIFLQIGKIIS</sequence>
<evidence type="ECO:0000259" key="1">
    <source>
        <dbReference type="PROSITE" id="PS51186"/>
    </source>
</evidence>
<keyword evidence="3" id="KW-1185">Reference proteome</keyword>
<dbReference type="EMBL" id="JAPWTJ010003241">
    <property type="protein sequence ID" value="KAJ8960080.1"/>
    <property type="molecule type" value="Genomic_DNA"/>
</dbReference>
<protein>
    <recommendedName>
        <fullName evidence="1">N-acetyltransferase domain-containing protein</fullName>
    </recommendedName>
</protein>
<accession>A0ABQ9IRI0</accession>
<name>A0ABQ9IRI0_9CUCU</name>
<dbReference type="Proteomes" id="UP001162164">
    <property type="component" value="Unassembled WGS sequence"/>
</dbReference>
<dbReference type="SUPFAM" id="SSF55729">
    <property type="entry name" value="Acyl-CoA N-acyltransferases (Nat)"/>
    <property type="match status" value="1"/>
</dbReference>
<dbReference type="InterPro" id="IPR000182">
    <property type="entry name" value="GNAT_dom"/>
</dbReference>
<dbReference type="CDD" id="cd04301">
    <property type="entry name" value="NAT_SF"/>
    <property type="match status" value="1"/>
</dbReference>
<reference evidence="2" key="1">
    <citation type="journal article" date="2023" name="Insect Mol. Biol.">
        <title>Genome sequencing provides insights into the evolution of gene families encoding plant cell wall-degrading enzymes in longhorned beetles.</title>
        <authorList>
            <person name="Shin N.R."/>
            <person name="Okamura Y."/>
            <person name="Kirsch R."/>
            <person name="Pauchet Y."/>
        </authorList>
    </citation>
    <scope>NUCLEOTIDE SEQUENCE</scope>
    <source>
        <strain evidence="2">MMC_N1</strain>
    </source>
</reference>